<protein>
    <submittedName>
        <fullName evidence="2">Alpha/beta hydrolase</fullName>
    </submittedName>
</protein>
<reference evidence="2 3" key="1">
    <citation type="submission" date="2020-06" db="EMBL/GenBank/DDBJ databases">
        <title>Photobacterium damselae subsp. damselae comparative genomics.</title>
        <authorList>
            <person name="Osorio C.R."/>
        </authorList>
    </citation>
    <scope>NUCLEOTIDE SEQUENCE [LARGE SCALE GENOMIC DNA]</scope>
    <source>
        <strain evidence="2 3">TW250/03</strain>
    </source>
</reference>
<dbReference type="SUPFAM" id="SSF53474">
    <property type="entry name" value="alpha/beta-Hydrolases"/>
    <property type="match status" value="1"/>
</dbReference>
<sequence>MTIIKKSVYFISNGSRISAELHQPKHIRNKCSAVVIAAPQAGVKEQTVQIYAEKLAKKGFVALTFDHSSFGASEGFPRFNENPFNKAEDCRNAVTFLRTLEYVDEVHGLGICSGGGYLAHAVASDRRVKSLATVSAYFDHRGFYNEILGREGILALLAQVNEAREHYLMTGEINYLPHAPQYDLPDMPRLFREFYEYYMTDRGIKGLYESKFLPWSYENLVNFSALDIADKLSPTPLLMIVGTEADSAYESEKMFNKANEPKELIRIEGANHIGLYDVDKYVDQAVNQLVKFFKQY</sequence>
<dbReference type="Pfam" id="PF01738">
    <property type="entry name" value="DLH"/>
    <property type="match status" value="1"/>
</dbReference>
<dbReference type="Proteomes" id="UP000533429">
    <property type="component" value="Unassembled WGS sequence"/>
</dbReference>
<dbReference type="EMBL" id="JABXOR010000166">
    <property type="protein sequence ID" value="NVO99111.1"/>
    <property type="molecule type" value="Genomic_DNA"/>
</dbReference>
<dbReference type="GO" id="GO:0016787">
    <property type="term" value="F:hydrolase activity"/>
    <property type="evidence" value="ECO:0007669"/>
    <property type="project" value="UniProtKB-KW"/>
</dbReference>
<gene>
    <name evidence="2" type="ORF">HWA77_02665</name>
</gene>
<dbReference type="RefSeq" id="WP_176286022.1">
    <property type="nucleotide sequence ID" value="NZ_JABWTP010000102.1"/>
</dbReference>
<dbReference type="PANTHER" id="PTHR47751">
    <property type="entry name" value="SUPERFAMILY HYDROLASE, PUTATIVE (AFU_ORTHOLOGUE AFUA_2G16580)-RELATED"/>
    <property type="match status" value="1"/>
</dbReference>
<dbReference type="Gene3D" id="3.40.50.1820">
    <property type="entry name" value="alpha/beta hydrolase"/>
    <property type="match status" value="1"/>
</dbReference>
<comment type="caution">
    <text evidence="2">The sequence shown here is derived from an EMBL/GenBank/DDBJ whole genome shotgun (WGS) entry which is preliminary data.</text>
</comment>
<proteinExistence type="predicted"/>
<dbReference type="InterPro" id="IPR029058">
    <property type="entry name" value="AB_hydrolase_fold"/>
</dbReference>
<dbReference type="PANTHER" id="PTHR47751:SF1">
    <property type="entry name" value="SUPERFAMILY HYDROLASE, PUTATIVE (AFU_ORTHOLOGUE AFUA_2G16580)-RELATED"/>
    <property type="match status" value="1"/>
</dbReference>
<accession>A0A7Y7UF75</accession>
<keyword evidence="2" id="KW-0378">Hydrolase</keyword>
<dbReference type="InterPro" id="IPR002925">
    <property type="entry name" value="Dienelactn_hydro"/>
</dbReference>
<dbReference type="Gene3D" id="1.10.10.800">
    <property type="match status" value="1"/>
</dbReference>
<evidence type="ECO:0000259" key="1">
    <source>
        <dbReference type="Pfam" id="PF01738"/>
    </source>
</evidence>
<evidence type="ECO:0000313" key="3">
    <source>
        <dbReference type="Proteomes" id="UP000533429"/>
    </source>
</evidence>
<organism evidence="2 3">
    <name type="scientific">Photobacterium damselae subsp. damselae</name>
    <name type="common">Listonella damsela</name>
    <dbReference type="NCBI Taxonomy" id="85581"/>
    <lineage>
        <taxon>Bacteria</taxon>
        <taxon>Pseudomonadati</taxon>
        <taxon>Pseudomonadota</taxon>
        <taxon>Gammaproteobacteria</taxon>
        <taxon>Vibrionales</taxon>
        <taxon>Vibrionaceae</taxon>
        <taxon>Photobacterium</taxon>
    </lineage>
</organism>
<dbReference type="InterPro" id="IPR051411">
    <property type="entry name" value="Polyketide_trans_af380"/>
</dbReference>
<evidence type="ECO:0000313" key="2">
    <source>
        <dbReference type="EMBL" id="NVO99111.1"/>
    </source>
</evidence>
<name>A0A7Y7UF75_PHODD</name>
<dbReference type="AlphaFoldDB" id="A0A7Y7UF75"/>
<feature type="domain" description="Dienelactone hydrolase" evidence="1">
    <location>
        <begin position="19"/>
        <end position="137"/>
    </location>
</feature>